<dbReference type="FunCoup" id="F1Z862">
    <property type="interactions" value="379"/>
</dbReference>
<feature type="domain" description="Orotidine 5'-phosphate decarboxylase" evidence="11">
    <location>
        <begin position="19"/>
        <end position="237"/>
    </location>
</feature>
<feature type="binding site" evidence="7">
    <location>
        <begin position="74"/>
        <end position="83"/>
    </location>
    <ligand>
        <name>substrate</name>
    </ligand>
</feature>
<evidence type="ECO:0000256" key="5">
    <source>
        <dbReference type="ARBA" id="ARBA00023239"/>
    </source>
</evidence>
<feature type="binding site" evidence="7 9">
    <location>
        <position position="222"/>
    </location>
    <ligand>
        <name>substrate</name>
    </ligand>
</feature>
<dbReference type="GO" id="GO:0005829">
    <property type="term" value="C:cytosol"/>
    <property type="evidence" value="ECO:0007669"/>
    <property type="project" value="TreeGrafter"/>
</dbReference>
<comment type="similarity">
    <text evidence="7">Belongs to the OMP decarboxylase family. Type 1 subfamily.</text>
</comment>
<dbReference type="CDD" id="cd04725">
    <property type="entry name" value="OMP_decarboxylase_like"/>
    <property type="match status" value="1"/>
</dbReference>
<evidence type="ECO:0000313" key="12">
    <source>
        <dbReference type="EMBL" id="EGD59163.1"/>
    </source>
</evidence>
<comment type="subunit">
    <text evidence="7">Homodimer.</text>
</comment>
<evidence type="ECO:0000256" key="2">
    <source>
        <dbReference type="ARBA" id="ARBA00004861"/>
    </source>
</evidence>
<keyword evidence="13" id="KW-1185">Reference proteome</keyword>
<evidence type="ECO:0000256" key="3">
    <source>
        <dbReference type="ARBA" id="ARBA00022793"/>
    </source>
</evidence>
<dbReference type="Proteomes" id="UP000004728">
    <property type="component" value="Unassembled WGS sequence"/>
</dbReference>
<dbReference type="Gene3D" id="3.20.20.70">
    <property type="entry name" value="Aldolase class I"/>
    <property type="match status" value="1"/>
</dbReference>
<proteinExistence type="inferred from homology"/>
<sequence length="241" mass="25281">MGHALQPFDEDKENTVSNPIYLALDLPRLDNAVALAQKVRQHVGGLKLGLEFFCAHGHHGVHEIAKIGLPIFLDLKLHDIPNTVAAAMQAIHVLQPSIVTVHASGGRAMLEDAKAAAGEHTKVVAVTVLTSLDDGDLSRMGVAGSAHDQALRLADLAQEAGLDGIVCSGHEVGAIHKRWKNGYLVVPGLRPAIPGVSHGDQKRTVTPSEARNAGASVLVIGRPISRAEDPAAAARAIEATL</sequence>
<dbReference type="UniPathway" id="UPA00070">
    <property type="reaction ID" value="UER00120"/>
</dbReference>
<comment type="caution">
    <text evidence="12">The sequence shown here is derived from an EMBL/GenBank/DDBJ whole genome shotgun (WGS) entry which is preliminary data.</text>
</comment>
<dbReference type="NCBIfam" id="TIGR01740">
    <property type="entry name" value="pyrF"/>
    <property type="match status" value="1"/>
</dbReference>
<dbReference type="InterPro" id="IPR018089">
    <property type="entry name" value="OMPdecase_AS"/>
</dbReference>
<dbReference type="SMART" id="SM00934">
    <property type="entry name" value="OMPdecase"/>
    <property type="match status" value="1"/>
</dbReference>
<dbReference type="eggNOG" id="COG0284">
    <property type="taxonomic scope" value="Bacteria"/>
</dbReference>
<dbReference type="PROSITE" id="PS00156">
    <property type="entry name" value="OMPDECASE"/>
    <property type="match status" value="1"/>
</dbReference>
<dbReference type="HOGENOM" id="CLU_067069_1_0_5"/>
<dbReference type="InterPro" id="IPR014732">
    <property type="entry name" value="OMPdecase"/>
</dbReference>
<feature type="binding site" evidence="7 9">
    <location>
        <position position="201"/>
    </location>
    <ligand>
        <name>substrate</name>
    </ligand>
</feature>
<accession>F1Z862</accession>
<evidence type="ECO:0000256" key="7">
    <source>
        <dbReference type="HAMAP-Rule" id="MF_01200"/>
    </source>
</evidence>
<feature type="binding site" evidence="7 9">
    <location>
        <position position="190"/>
    </location>
    <ligand>
        <name>substrate</name>
    </ligand>
</feature>
<dbReference type="PANTHER" id="PTHR32119">
    <property type="entry name" value="OROTIDINE 5'-PHOSPHATE DECARBOXYLASE"/>
    <property type="match status" value="1"/>
</dbReference>
<protein>
    <recommendedName>
        <fullName evidence="7">Orotidine 5'-phosphate decarboxylase</fullName>
        <ecNumber evidence="7">4.1.1.23</ecNumber>
    </recommendedName>
    <alternativeName>
        <fullName evidence="7">OMP decarboxylase</fullName>
        <shortName evidence="7">OMPDCase</shortName>
        <shortName evidence="7">OMPdecase</shortName>
    </alternativeName>
</protein>
<feature type="binding site" evidence="7 9">
    <location>
        <position position="221"/>
    </location>
    <ligand>
        <name>substrate</name>
    </ligand>
</feature>
<dbReference type="SUPFAM" id="SSF51366">
    <property type="entry name" value="Ribulose-phoshate binding barrel"/>
    <property type="match status" value="1"/>
</dbReference>
<evidence type="ECO:0000256" key="8">
    <source>
        <dbReference type="PIRSR" id="PIRSR614732-1"/>
    </source>
</evidence>
<dbReference type="PANTHER" id="PTHR32119:SF2">
    <property type="entry name" value="OROTIDINE 5'-PHOSPHATE DECARBOXYLASE"/>
    <property type="match status" value="1"/>
</dbReference>
<dbReference type="GO" id="GO:0006207">
    <property type="term" value="P:'de novo' pyrimidine nucleobase biosynthetic process"/>
    <property type="evidence" value="ECO:0007669"/>
    <property type="project" value="InterPro"/>
</dbReference>
<feature type="active site" description="For OMPdecase activity" evidence="8">
    <location>
        <position position="79"/>
    </location>
</feature>
<name>F1Z862_9SPHN</name>
<keyword evidence="3 7" id="KW-0210">Decarboxylase</keyword>
<feature type="binding site" evidence="7 9">
    <location>
        <position position="25"/>
    </location>
    <ligand>
        <name>substrate</name>
    </ligand>
</feature>
<organism evidence="12 13">
    <name type="scientific">Novosphingobium nitrogenifigens DSM 19370</name>
    <dbReference type="NCBI Taxonomy" id="983920"/>
    <lineage>
        <taxon>Bacteria</taxon>
        <taxon>Pseudomonadati</taxon>
        <taxon>Pseudomonadota</taxon>
        <taxon>Alphaproteobacteria</taxon>
        <taxon>Sphingomonadales</taxon>
        <taxon>Sphingomonadaceae</taxon>
        <taxon>Novosphingobium</taxon>
    </lineage>
</organism>
<dbReference type="InterPro" id="IPR013785">
    <property type="entry name" value="Aldolase_TIM"/>
</dbReference>
<feature type="active site" description="For OMPdecase activity" evidence="8">
    <location>
        <position position="76"/>
    </location>
</feature>
<comment type="catalytic activity">
    <reaction evidence="6 7 10">
        <text>orotidine 5'-phosphate + H(+) = UMP + CO2</text>
        <dbReference type="Rhea" id="RHEA:11596"/>
        <dbReference type="ChEBI" id="CHEBI:15378"/>
        <dbReference type="ChEBI" id="CHEBI:16526"/>
        <dbReference type="ChEBI" id="CHEBI:57538"/>
        <dbReference type="ChEBI" id="CHEBI:57865"/>
        <dbReference type="EC" id="4.1.1.23"/>
    </reaction>
</comment>
<dbReference type="STRING" id="983920.Y88_1225"/>
<dbReference type="AlphaFoldDB" id="F1Z862"/>
<reference evidence="12 13" key="1">
    <citation type="journal article" date="2012" name="J. Bacteriol.">
        <title>Draft Genome Sequence of Novosphingobium nitrogenifigens Y88T.</title>
        <authorList>
            <person name="Strabala T.J."/>
            <person name="Macdonald L."/>
            <person name="Liu V."/>
            <person name="Smit A.M."/>
        </authorList>
    </citation>
    <scope>NUCLEOTIDE SEQUENCE [LARGE SCALE GENOMIC DNA]</scope>
    <source>
        <strain evidence="12 13">DSM 19370</strain>
    </source>
</reference>
<dbReference type="EMBL" id="AEWJ01000037">
    <property type="protein sequence ID" value="EGD59163.1"/>
    <property type="molecule type" value="Genomic_DNA"/>
</dbReference>
<dbReference type="GO" id="GO:0004590">
    <property type="term" value="F:orotidine-5'-phosphate decarboxylase activity"/>
    <property type="evidence" value="ECO:0007669"/>
    <property type="project" value="UniProtKB-UniRule"/>
</dbReference>
<evidence type="ECO:0000256" key="6">
    <source>
        <dbReference type="ARBA" id="ARBA00049157"/>
    </source>
</evidence>
<dbReference type="InterPro" id="IPR001754">
    <property type="entry name" value="OMPdeCOase_dom"/>
</dbReference>
<evidence type="ECO:0000256" key="1">
    <source>
        <dbReference type="ARBA" id="ARBA00002356"/>
    </source>
</evidence>
<evidence type="ECO:0000256" key="10">
    <source>
        <dbReference type="RuleBase" id="RU000512"/>
    </source>
</evidence>
<evidence type="ECO:0000256" key="9">
    <source>
        <dbReference type="PIRSR" id="PIRSR614732-2"/>
    </source>
</evidence>
<gene>
    <name evidence="7" type="primary">pyrF</name>
    <name evidence="12" type="ORF">Y88_1225</name>
</gene>
<keyword evidence="5 7" id="KW-0456">Lyase</keyword>
<evidence type="ECO:0000256" key="4">
    <source>
        <dbReference type="ARBA" id="ARBA00022975"/>
    </source>
</evidence>
<dbReference type="HAMAP" id="MF_01200_B">
    <property type="entry name" value="OMPdecase_type1_B"/>
    <property type="match status" value="1"/>
</dbReference>
<feature type="binding site" evidence="7 9">
    <location>
        <position position="47"/>
    </location>
    <ligand>
        <name>substrate</name>
    </ligand>
</feature>
<dbReference type="InterPro" id="IPR047596">
    <property type="entry name" value="OMPdecase_bac"/>
</dbReference>
<keyword evidence="4 7" id="KW-0665">Pyrimidine biosynthesis</keyword>
<feature type="active site" description="Proton donor" evidence="7">
    <location>
        <position position="76"/>
    </location>
</feature>
<evidence type="ECO:0000259" key="11">
    <source>
        <dbReference type="SMART" id="SM00934"/>
    </source>
</evidence>
<dbReference type="GO" id="GO:0044205">
    <property type="term" value="P:'de novo' UMP biosynthetic process"/>
    <property type="evidence" value="ECO:0007669"/>
    <property type="project" value="UniProtKB-UniRule"/>
</dbReference>
<dbReference type="InterPro" id="IPR011060">
    <property type="entry name" value="RibuloseP-bd_barrel"/>
</dbReference>
<evidence type="ECO:0000313" key="13">
    <source>
        <dbReference type="Proteomes" id="UP000004728"/>
    </source>
</evidence>
<feature type="active site" description="For OMPdecase activity" evidence="8">
    <location>
        <position position="74"/>
    </location>
</feature>
<dbReference type="Pfam" id="PF00215">
    <property type="entry name" value="OMPdecase"/>
    <property type="match status" value="1"/>
</dbReference>
<comment type="pathway">
    <text evidence="2 7 10">Pyrimidine metabolism; UMP biosynthesis via de novo pathway; UMP from orotate: step 2/2.</text>
</comment>
<comment type="function">
    <text evidence="1 7">Catalyzes the decarboxylation of orotidine 5'-monophosphate (OMP) to uridine 5'-monophosphate (UMP).</text>
</comment>
<dbReference type="NCBIfam" id="NF001273">
    <property type="entry name" value="PRK00230.1"/>
    <property type="match status" value="1"/>
</dbReference>
<feature type="binding site" evidence="7 9">
    <location>
        <position position="130"/>
    </location>
    <ligand>
        <name>substrate</name>
    </ligand>
</feature>
<dbReference type="InParanoid" id="F1Z862"/>
<dbReference type="EC" id="4.1.1.23" evidence="7"/>